<dbReference type="Proteomes" id="UP000296822">
    <property type="component" value="Chromosome"/>
</dbReference>
<feature type="compositionally biased region" description="Low complexity" evidence="1">
    <location>
        <begin position="101"/>
        <end position="129"/>
    </location>
</feature>
<name>A0A4D6HN36_9EURY</name>
<feature type="compositionally biased region" description="Basic and acidic residues" evidence="1">
    <location>
        <begin position="325"/>
        <end position="352"/>
    </location>
</feature>
<feature type="compositionally biased region" description="Basic and acidic residues" evidence="1">
    <location>
        <begin position="262"/>
        <end position="274"/>
    </location>
</feature>
<feature type="compositionally biased region" description="Basic and acidic residues" evidence="1">
    <location>
        <begin position="132"/>
        <end position="141"/>
    </location>
</feature>
<feature type="region of interest" description="Disordered" evidence="1">
    <location>
        <begin position="1"/>
        <end position="24"/>
    </location>
</feature>
<evidence type="ECO:0000313" key="2">
    <source>
        <dbReference type="EMBL" id="QCC55363.1"/>
    </source>
</evidence>
<dbReference type="KEGG" id="nbg:DV706_13355"/>
<dbReference type="RefSeq" id="WP_006065558.1">
    <property type="nucleotide sequence ID" value="NZ_CP031305.1"/>
</dbReference>
<gene>
    <name evidence="2" type="ORF">DV706_13355</name>
</gene>
<reference evidence="2 3" key="1">
    <citation type="journal article" date="2019" name="Nat. Commun.">
        <title>A new type of DNA phosphorothioation-based antiviral system in archaea.</title>
        <authorList>
            <person name="Xiong L."/>
            <person name="Liu S."/>
            <person name="Chen S."/>
            <person name="Xiao Y."/>
            <person name="Zhu B."/>
            <person name="Gao Y."/>
            <person name="Zhang Y."/>
            <person name="Chen B."/>
            <person name="Luo J."/>
            <person name="Deng Z."/>
            <person name="Chen X."/>
            <person name="Wang L."/>
            <person name="Chen S."/>
        </authorList>
    </citation>
    <scope>NUCLEOTIDE SEQUENCE [LARGE SCALE GENOMIC DNA]</scope>
    <source>
        <strain evidence="2 3">JCM 10635</strain>
    </source>
</reference>
<proteinExistence type="predicted"/>
<dbReference type="EMBL" id="CP031305">
    <property type="protein sequence ID" value="QCC55363.1"/>
    <property type="molecule type" value="Genomic_DNA"/>
</dbReference>
<evidence type="ECO:0000256" key="1">
    <source>
        <dbReference type="SAM" id="MobiDB-lite"/>
    </source>
</evidence>
<accession>A0A4D6HN36</accession>
<feature type="region of interest" description="Disordered" evidence="1">
    <location>
        <begin position="97"/>
        <end position="363"/>
    </location>
</feature>
<protein>
    <submittedName>
        <fullName evidence="2">Uncharacterized protein</fullName>
    </submittedName>
</protein>
<organism evidence="2 3">
    <name type="scientific">Natronorubrum bangense</name>
    <dbReference type="NCBI Taxonomy" id="61858"/>
    <lineage>
        <taxon>Archaea</taxon>
        <taxon>Methanobacteriati</taxon>
        <taxon>Methanobacteriota</taxon>
        <taxon>Stenosarchaea group</taxon>
        <taxon>Halobacteria</taxon>
        <taxon>Halobacteriales</taxon>
        <taxon>Natrialbaceae</taxon>
        <taxon>Natronorubrum</taxon>
    </lineage>
</organism>
<feature type="compositionally biased region" description="Polar residues" evidence="1">
    <location>
        <begin position="305"/>
        <end position="322"/>
    </location>
</feature>
<sequence length="363" mass="41611">MTDHQQSQQAPTAEIQQTKMNQGQEAIEQAMELQRNMAQMTLSAMQWQETAQKQGFEMTRSMLQGMVGQQLTQSMIERYLEGLETVMLEMEQALEKGLRATSQPQSTRQGGQSGSQMQSVGGQQMTSQQPRKQLDDQRMRDQQQPAQQMSDQTQQRPLPAQTGEWVTQADSYGGEPSGSPPQQRPRQTATERQSGPQPQHPRSEYGLQREQAGHETQQGRRPPRQGERPPRQHQQRIDQPPSGRQQEQRNRGREFSQPPQRRQSEQPRSDRIRSQDGSTQRIDSERNGRHQYRQQQSMRREQGGRSESTGPRRSTEIKQSGGSERGADHDAEQDEMPREDKDVSSEYDRQPSDNEFDDENCSA</sequence>
<dbReference type="GeneID" id="39852252"/>
<feature type="compositionally biased region" description="Acidic residues" evidence="1">
    <location>
        <begin position="354"/>
        <end position="363"/>
    </location>
</feature>
<evidence type="ECO:0000313" key="3">
    <source>
        <dbReference type="Proteomes" id="UP000296822"/>
    </source>
</evidence>
<feature type="compositionally biased region" description="Low complexity" evidence="1">
    <location>
        <begin position="142"/>
        <end position="155"/>
    </location>
</feature>
<dbReference type="AlphaFoldDB" id="A0A4D6HN36"/>
<feature type="compositionally biased region" description="Polar residues" evidence="1">
    <location>
        <begin position="188"/>
        <end position="197"/>
    </location>
</feature>